<protein>
    <submittedName>
        <fullName evidence="3">Oxidoreductase</fullName>
    </submittedName>
</protein>
<gene>
    <name evidence="3" type="ORF">Ari01nite_51680</name>
</gene>
<proteinExistence type="predicted"/>
<feature type="signal peptide" evidence="1">
    <location>
        <begin position="1"/>
        <end position="23"/>
    </location>
</feature>
<name>A0A919MWC5_9ACTN</name>
<feature type="domain" description="Glucose/Sorbosone dehydrogenase" evidence="2">
    <location>
        <begin position="42"/>
        <end position="334"/>
    </location>
</feature>
<sequence length="350" mass="36985">MRKLIAVAAAAALTFTGVSVASAAAPGDFDFSAPQTLATGLAVPWGLAFLPDGSALVSERSSARVLQVTADGTVTPLFTLPGVVVDFEDGLLGLAVSPDYATDNYVYAFYKSSTDDRIVRFRLDTPDQQEPVLTGLSTAPMHNGGRIAFGPDGKLYAGVGDATVTANSQSMTSNNGKILRMNADGTVPDDNPFPGSLIYSLGHRNVQGLAWDAQGRLWATEFGQSTWDEINLIRAGANYGWPTVEGTSTDARFTNPILQWRPADASPSGAAIAGDNLFVASLRGQRLWQVPLAGDGTLGTGVAQLQRTYGRLRTVAVAPDGHLWVMTSMRDGKLTPGPTDDRILRFPPAA</sequence>
<feature type="chain" id="PRO_5038115529" evidence="1">
    <location>
        <begin position="24"/>
        <end position="350"/>
    </location>
</feature>
<dbReference type="RefSeq" id="WP_203784738.1">
    <property type="nucleotide sequence ID" value="NZ_BOMV01000057.1"/>
</dbReference>
<dbReference type="Pfam" id="PF07995">
    <property type="entry name" value="GSDH"/>
    <property type="match status" value="1"/>
</dbReference>
<dbReference type="SUPFAM" id="SSF50952">
    <property type="entry name" value="Soluble quinoprotein glucose dehydrogenase"/>
    <property type="match status" value="1"/>
</dbReference>
<dbReference type="AlphaFoldDB" id="A0A919MWC5"/>
<evidence type="ECO:0000313" key="3">
    <source>
        <dbReference type="EMBL" id="GIE97703.1"/>
    </source>
</evidence>
<evidence type="ECO:0000259" key="2">
    <source>
        <dbReference type="Pfam" id="PF07995"/>
    </source>
</evidence>
<dbReference type="Proteomes" id="UP000636960">
    <property type="component" value="Unassembled WGS sequence"/>
</dbReference>
<organism evidence="3 4">
    <name type="scientific">Paractinoplanes rishiriensis</name>
    <dbReference type="NCBI Taxonomy" id="1050105"/>
    <lineage>
        <taxon>Bacteria</taxon>
        <taxon>Bacillati</taxon>
        <taxon>Actinomycetota</taxon>
        <taxon>Actinomycetes</taxon>
        <taxon>Micromonosporales</taxon>
        <taxon>Micromonosporaceae</taxon>
        <taxon>Paractinoplanes</taxon>
    </lineage>
</organism>
<evidence type="ECO:0000313" key="4">
    <source>
        <dbReference type="Proteomes" id="UP000636960"/>
    </source>
</evidence>
<accession>A0A919MWC5</accession>
<keyword evidence="1" id="KW-0732">Signal</keyword>
<evidence type="ECO:0000256" key="1">
    <source>
        <dbReference type="SAM" id="SignalP"/>
    </source>
</evidence>
<dbReference type="InterPro" id="IPR011041">
    <property type="entry name" value="Quinoprot_gluc/sorb_DH_b-prop"/>
</dbReference>
<dbReference type="InterPro" id="IPR011042">
    <property type="entry name" value="6-blade_b-propeller_TolB-like"/>
</dbReference>
<reference evidence="3" key="1">
    <citation type="submission" date="2021-01" db="EMBL/GenBank/DDBJ databases">
        <title>Whole genome shotgun sequence of Actinoplanes rishiriensis NBRC 108556.</title>
        <authorList>
            <person name="Komaki H."/>
            <person name="Tamura T."/>
        </authorList>
    </citation>
    <scope>NUCLEOTIDE SEQUENCE</scope>
    <source>
        <strain evidence="3">NBRC 108556</strain>
    </source>
</reference>
<comment type="caution">
    <text evidence="3">The sequence shown here is derived from an EMBL/GenBank/DDBJ whole genome shotgun (WGS) entry which is preliminary data.</text>
</comment>
<dbReference type="InterPro" id="IPR012938">
    <property type="entry name" value="Glc/Sorbosone_DH"/>
</dbReference>
<keyword evidence="4" id="KW-1185">Reference proteome</keyword>
<dbReference type="PANTHER" id="PTHR19328">
    <property type="entry name" value="HEDGEHOG-INTERACTING PROTEIN"/>
    <property type="match status" value="1"/>
</dbReference>
<dbReference type="PANTHER" id="PTHR19328:SF13">
    <property type="entry name" value="HIPL1 PROTEIN"/>
    <property type="match status" value="1"/>
</dbReference>
<dbReference type="EMBL" id="BOMV01000057">
    <property type="protein sequence ID" value="GIE97703.1"/>
    <property type="molecule type" value="Genomic_DNA"/>
</dbReference>
<dbReference type="Gene3D" id="2.120.10.30">
    <property type="entry name" value="TolB, C-terminal domain"/>
    <property type="match status" value="1"/>
</dbReference>